<feature type="non-terminal residue" evidence="1">
    <location>
        <position position="142"/>
    </location>
</feature>
<name>A0A8S2G803_9BILA</name>
<sequence length="142" mass="16374">AIIIRICFILGNMLAKSDEARITFMKEKYALETLTKLLYFYIEMDSLIIKSENIKIETTTEIDDGEENTVKSIENVINKVIRVLSNLAISEENGLKIIRNDKCIMPLFNLLDMSKQHSEELIIHVLMALNNLSYYDDNQSII</sequence>
<dbReference type="InterPro" id="IPR011989">
    <property type="entry name" value="ARM-like"/>
</dbReference>
<dbReference type="InterPro" id="IPR016024">
    <property type="entry name" value="ARM-type_fold"/>
</dbReference>
<dbReference type="SUPFAM" id="SSF48371">
    <property type="entry name" value="ARM repeat"/>
    <property type="match status" value="1"/>
</dbReference>
<organism evidence="1 3">
    <name type="scientific">Didymodactylos carnosus</name>
    <dbReference type="NCBI Taxonomy" id="1234261"/>
    <lineage>
        <taxon>Eukaryota</taxon>
        <taxon>Metazoa</taxon>
        <taxon>Spiralia</taxon>
        <taxon>Gnathifera</taxon>
        <taxon>Rotifera</taxon>
        <taxon>Eurotatoria</taxon>
        <taxon>Bdelloidea</taxon>
        <taxon>Philodinida</taxon>
        <taxon>Philodinidae</taxon>
        <taxon>Didymodactylos</taxon>
    </lineage>
</organism>
<dbReference type="Gene3D" id="1.25.10.10">
    <property type="entry name" value="Leucine-rich Repeat Variant"/>
    <property type="match status" value="1"/>
</dbReference>
<evidence type="ECO:0000313" key="3">
    <source>
        <dbReference type="Proteomes" id="UP000677228"/>
    </source>
</evidence>
<gene>
    <name evidence="1" type="ORF">OVA965_LOCUS44542</name>
    <name evidence="2" type="ORF">TMI583_LOCUS47397</name>
</gene>
<reference evidence="1" key="1">
    <citation type="submission" date="2021-02" db="EMBL/GenBank/DDBJ databases">
        <authorList>
            <person name="Nowell W R."/>
        </authorList>
    </citation>
    <scope>NUCLEOTIDE SEQUENCE</scope>
</reference>
<accession>A0A8S2G803</accession>
<dbReference type="EMBL" id="CAJOBA010091615">
    <property type="protein sequence ID" value="CAF4486950.1"/>
    <property type="molecule type" value="Genomic_DNA"/>
</dbReference>
<dbReference type="AlphaFoldDB" id="A0A8S2G803"/>
<evidence type="ECO:0000313" key="1">
    <source>
        <dbReference type="EMBL" id="CAF1645782.1"/>
    </source>
</evidence>
<dbReference type="EMBL" id="CAJNOK010064089">
    <property type="protein sequence ID" value="CAF1645782.1"/>
    <property type="molecule type" value="Genomic_DNA"/>
</dbReference>
<comment type="caution">
    <text evidence="1">The sequence shown here is derived from an EMBL/GenBank/DDBJ whole genome shotgun (WGS) entry which is preliminary data.</text>
</comment>
<dbReference type="Proteomes" id="UP000677228">
    <property type="component" value="Unassembled WGS sequence"/>
</dbReference>
<protein>
    <submittedName>
        <fullName evidence="1">Uncharacterized protein</fullName>
    </submittedName>
</protein>
<dbReference type="Proteomes" id="UP000682733">
    <property type="component" value="Unassembled WGS sequence"/>
</dbReference>
<dbReference type="PANTHER" id="PTHR21356:SF1">
    <property type="entry name" value="ARMADILLO REPEAT-CONTAINING PROTEIN 2"/>
    <property type="match status" value="1"/>
</dbReference>
<dbReference type="InterPro" id="IPR038905">
    <property type="entry name" value="ARMC2"/>
</dbReference>
<feature type="non-terminal residue" evidence="1">
    <location>
        <position position="1"/>
    </location>
</feature>
<dbReference type="PANTHER" id="PTHR21356">
    <property type="entry name" value="ARMADILLO REPEAT CONTAINING 2"/>
    <property type="match status" value="1"/>
</dbReference>
<proteinExistence type="predicted"/>
<evidence type="ECO:0000313" key="2">
    <source>
        <dbReference type="EMBL" id="CAF4486950.1"/>
    </source>
</evidence>
<dbReference type="GO" id="GO:0044782">
    <property type="term" value="P:cilium organization"/>
    <property type="evidence" value="ECO:0007669"/>
    <property type="project" value="TreeGrafter"/>
</dbReference>